<proteinExistence type="predicted"/>
<name>A0ABT3GZ33_9RHOB</name>
<dbReference type="EMBL" id="JAPDFL010000001">
    <property type="protein sequence ID" value="MCW1932813.1"/>
    <property type="molecule type" value="Genomic_DNA"/>
</dbReference>
<dbReference type="RefSeq" id="WP_264505783.1">
    <property type="nucleotide sequence ID" value="NZ_JAPDFL010000001.1"/>
</dbReference>
<dbReference type="Proteomes" id="UP001208938">
    <property type="component" value="Unassembled WGS sequence"/>
</dbReference>
<evidence type="ECO:0000313" key="4">
    <source>
        <dbReference type="Proteomes" id="UP001208938"/>
    </source>
</evidence>
<keyword evidence="2" id="KW-0732">Signal</keyword>
<organism evidence="3 4">
    <name type="scientific">Pararhodobacter zhoushanensis</name>
    <dbReference type="NCBI Taxonomy" id="2479545"/>
    <lineage>
        <taxon>Bacteria</taxon>
        <taxon>Pseudomonadati</taxon>
        <taxon>Pseudomonadota</taxon>
        <taxon>Alphaproteobacteria</taxon>
        <taxon>Rhodobacterales</taxon>
        <taxon>Paracoccaceae</taxon>
        <taxon>Pararhodobacter</taxon>
    </lineage>
</organism>
<keyword evidence="4" id="KW-1185">Reference proteome</keyword>
<feature type="region of interest" description="Disordered" evidence="1">
    <location>
        <begin position="47"/>
        <end position="69"/>
    </location>
</feature>
<evidence type="ECO:0000256" key="1">
    <source>
        <dbReference type="SAM" id="MobiDB-lite"/>
    </source>
</evidence>
<evidence type="ECO:0000313" key="3">
    <source>
        <dbReference type="EMBL" id="MCW1932813.1"/>
    </source>
</evidence>
<feature type="chain" id="PRO_5047136686" evidence="2">
    <location>
        <begin position="28"/>
        <end position="69"/>
    </location>
</feature>
<sequence>MTHPIARFALAAVLALACQTAAHSAQASAPAFVLDPLGTSVQEMRFCRPGERPTRPGQCLIRGLQRPLR</sequence>
<gene>
    <name evidence="3" type="ORF">OKW52_11250</name>
</gene>
<feature type="signal peptide" evidence="2">
    <location>
        <begin position="1"/>
        <end position="27"/>
    </location>
</feature>
<protein>
    <submittedName>
        <fullName evidence="3">Uncharacterized protein</fullName>
    </submittedName>
</protein>
<dbReference type="PROSITE" id="PS51257">
    <property type="entry name" value="PROKAR_LIPOPROTEIN"/>
    <property type="match status" value="1"/>
</dbReference>
<reference evidence="3 4" key="1">
    <citation type="submission" date="2022-10" db="EMBL/GenBank/DDBJ databases">
        <title>Pararhodobacter sp. nov., isolated from marine algae.</title>
        <authorList>
            <person name="Choi B.J."/>
            <person name="Kim J.M."/>
            <person name="Lee J.K."/>
            <person name="Choi D.G."/>
            <person name="Jeon C.O."/>
        </authorList>
    </citation>
    <scope>NUCLEOTIDE SEQUENCE [LARGE SCALE GENOMIC DNA]</scope>
    <source>
        <strain evidence="3 4">ZQ420</strain>
    </source>
</reference>
<comment type="caution">
    <text evidence="3">The sequence shown here is derived from an EMBL/GenBank/DDBJ whole genome shotgun (WGS) entry which is preliminary data.</text>
</comment>
<evidence type="ECO:0000256" key="2">
    <source>
        <dbReference type="SAM" id="SignalP"/>
    </source>
</evidence>
<accession>A0ABT3GZ33</accession>